<dbReference type="OrthoDB" id="1049518at2"/>
<dbReference type="Proteomes" id="UP000004018">
    <property type="component" value="Unassembled WGS sequence"/>
</dbReference>
<sequence length="147" mass="16455">MAQKTVLAINFTKERLQQLKPLAVLVKAPVRPVGEEEKERTIGQVMGLSPQEIAAIENLKPTAAEVAEEQKETAGDSIVIEEPVTQEAIVLCGFENKDVHTLLDAIRGSRLKSVPLKAMLTPHNISWTVQYMLTELAKEYAYFRQKR</sequence>
<keyword evidence="4" id="KW-1185">Reference proteome</keyword>
<name>D3LU04_9FIRM</name>
<evidence type="ECO:0000313" key="2">
    <source>
        <dbReference type="EMBL" id="EGL39278.1"/>
    </source>
</evidence>
<dbReference type="eggNOG" id="ENOG5033FK0">
    <property type="taxonomic scope" value="Bacteria"/>
</dbReference>
<proteinExistence type="predicted"/>
<dbReference type="EMBL" id="ADGP01000015">
    <property type="protein sequence ID" value="EFD94281.1"/>
    <property type="molecule type" value="Genomic_DNA"/>
</dbReference>
<evidence type="ECO:0000313" key="3">
    <source>
        <dbReference type="Proteomes" id="UP000003242"/>
    </source>
</evidence>
<dbReference type="Proteomes" id="UP000003242">
    <property type="component" value="Unassembled WGS sequence"/>
</dbReference>
<dbReference type="STRING" id="699218.HMPREF0889_0868"/>
<protein>
    <recommendedName>
        <fullName evidence="5">DUF3783 domain-containing protein</fullName>
    </recommendedName>
</protein>
<evidence type="ECO:0008006" key="5">
    <source>
        <dbReference type="Google" id="ProtNLM"/>
    </source>
</evidence>
<comment type="caution">
    <text evidence="1">The sequence shown here is derived from an EMBL/GenBank/DDBJ whole genome shotgun (WGS) entry which is preliminary data.</text>
</comment>
<dbReference type="AlphaFoldDB" id="D3LU04"/>
<reference evidence="2 4" key="3">
    <citation type="submission" date="2011-04" db="EMBL/GenBank/DDBJ databases">
        <authorList>
            <person name="Harkins D.M."/>
            <person name="Madupu R."/>
            <person name="Durkin A.S."/>
            <person name="Torralba M."/>
            <person name="Methe B."/>
            <person name="Sutton G.G."/>
            <person name="Nelson K.E."/>
        </authorList>
    </citation>
    <scope>NUCLEOTIDE SEQUENCE [LARGE SCALE GENOMIC DNA]</scope>
    <source>
        <strain evidence="2 4">UPII 199-6</strain>
    </source>
</reference>
<dbReference type="InterPro" id="IPR016621">
    <property type="entry name" value="UCP014543"/>
</dbReference>
<dbReference type="RefSeq" id="WP_007391710.1">
    <property type="nucleotide sequence ID" value="NZ_ADGP01000015.1"/>
</dbReference>
<reference evidence="3" key="1">
    <citation type="submission" date="2009-12" db="EMBL/GenBank/DDBJ databases">
        <title>Sequence of Clostridiales genomosp. BVAB3 str. UPII9-5.</title>
        <authorList>
            <person name="Madupu R."/>
            <person name="Durkin A.S."/>
            <person name="Torralba M."/>
            <person name="Methe B."/>
            <person name="Sutton G.G."/>
            <person name="Strausberg R.L."/>
            <person name="Nelson K.E."/>
        </authorList>
    </citation>
    <scope>NUCLEOTIDE SEQUENCE [LARGE SCALE GENOMIC DNA]</scope>
    <source>
        <strain evidence="3">28L</strain>
    </source>
</reference>
<evidence type="ECO:0000313" key="1">
    <source>
        <dbReference type="EMBL" id="EFD94281.1"/>
    </source>
</evidence>
<evidence type="ECO:0000313" key="4">
    <source>
        <dbReference type="Proteomes" id="UP000004018"/>
    </source>
</evidence>
<reference evidence="1" key="2">
    <citation type="submission" date="2009-12" db="EMBL/GenBank/DDBJ databases">
        <authorList>
            <person name="Madupu R."/>
            <person name="Durkin A.S."/>
            <person name="Torralba M."/>
            <person name="Methe B."/>
            <person name="Sutton G.G."/>
            <person name="Strausberg R.L."/>
            <person name="Nelson K.E."/>
        </authorList>
    </citation>
    <scope>NUCLEOTIDE SEQUENCE</scope>
    <source>
        <strain evidence="1">28L</strain>
    </source>
</reference>
<gene>
    <name evidence="1" type="ORF">HMPREF0889_0868</name>
    <name evidence="2" type="ORF">HMPREF1039_0428</name>
</gene>
<accession>D3LU04</accession>
<dbReference type="Pfam" id="PF12646">
    <property type="entry name" value="DUF3783"/>
    <property type="match status" value="1"/>
</dbReference>
<dbReference type="EMBL" id="AFIJ01000039">
    <property type="protein sequence ID" value="EGL39278.1"/>
    <property type="molecule type" value="Genomic_DNA"/>
</dbReference>
<organism evidence="1 3">
    <name type="scientific">Megasphaera lornae</name>
    <dbReference type="NCBI Taxonomy" id="1000568"/>
    <lineage>
        <taxon>Bacteria</taxon>
        <taxon>Bacillati</taxon>
        <taxon>Bacillota</taxon>
        <taxon>Negativicutes</taxon>
        <taxon>Veillonellales</taxon>
        <taxon>Veillonellaceae</taxon>
        <taxon>Megasphaera</taxon>
    </lineage>
</organism>